<dbReference type="AlphaFoldDB" id="A0A4R1QWK5"/>
<feature type="transmembrane region" description="Helical" evidence="4">
    <location>
        <begin position="312"/>
        <end position="330"/>
    </location>
</feature>
<evidence type="ECO:0000313" key="5">
    <source>
        <dbReference type="EMBL" id="TCL57873.1"/>
    </source>
</evidence>
<comment type="similarity">
    <text evidence="1">Belongs to the GerABKA family.</text>
</comment>
<organism evidence="5 6">
    <name type="scientific">Hydrogenispora ethanolica</name>
    <dbReference type="NCBI Taxonomy" id="1082276"/>
    <lineage>
        <taxon>Bacteria</taxon>
        <taxon>Bacillati</taxon>
        <taxon>Bacillota</taxon>
        <taxon>Hydrogenispora</taxon>
    </lineage>
</organism>
<keyword evidence="4" id="KW-1133">Transmembrane helix</keyword>
<dbReference type="EMBL" id="SLUN01000044">
    <property type="protein sequence ID" value="TCL57873.1"/>
    <property type="molecule type" value="Genomic_DNA"/>
</dbReference>
<dbReference type="InterPro" id="IPR004995">
    <property type="entry name" value="Spore_Ger"/>
</dbReference>
<dbReference type="GO" id="GO:0009847">
    <property type="term" value="P:spore germination"/>
    <property type="evidence" value="ECO:0007669"/>
    <property type="project" value="InterPro"/>
</dbReference>
<dbReference type="GO" id="GO:0016020">
    <property type="term" value="C:membrane"/>
    <property type="evidence" value="ECO:0007669"/>
    <property type="project" value="InterPro"/>
</dbReference>
<protein>
    <submittedName>
        <fullName evidence="5">Spore germination protein KA/spore germination protein/spore germination protein</fullName>
    </submittedName>
</protein>
<dbReference type="InterPro" id="IPR050768">
    <property type="entry name" value="UPF0353/GerABKA_families"/>
</dbReference>
<dbReference type="PIRSF" id="PIRSF005690">
    <property type="entry name" value="GerBA"/>
    <property type="match status" value="1"/>
</dbReference>
<feature type="region of interest" description="Disordered" evidence="3">
    <location>
        <begin position="456"/>
        <end position="475"/>
    </location>
</feature>
<feature type="transmembrane region" description="Helical" evidence="4">
    <location>
        <begin position="351"/>
        <end position="376"/>
    </location>
</feature>
<sequence>MNKDPSPDALINFISGLGYKPIDLEVRSVVAADHSLTHLVFRKGLADPAILTDTLSQAPKLSRQSFAPFGEVLVYEEASRLTEAMNQGATIVFLEDHQPFAVLTPAWVKRPPGEPLIERSIRGSYHAFTEDIFDNLAVVRKVLPDANLVAEELAIGQRTRTKTALAYLQDVANPDLVQEVRLRLARLRIDAVLDCGVVEELIQDYPWTPFPLNQSTERPDKVAGYLLEGRVAVFIDNCPRAIVLPVSLNDLYQSPDDYYFNFWSGSMIRIVRFVGSLIAVALSGLYIALVGASPQLLPITLGLEIAGLRVGMPLPLPMEVILTELMVELFREAGLRLPGGINVSMGVSTGILLGLALVMTGYISTPTIIVVGLTAIASFSTPNFSVGFTWRVLKYFLILAATFLGYYGFILGAVLILAHVASLTSFGSAYASPWGPFQLSGVPDSLIRFPHRLRKKRPSVAKPLQQTRQQNSGEE</sequence>
<dbReference type="Proteomes" id="UP000295008">
    <property type="component" value="Unassembled WGS sequence"/>
</dbReference>
<feature type="transmembrane region" description="Helical" evidence="4">
    <location>
        <begin position="270"/>
        <end position="292"/>
    </location>
</feature>
<keyword evidence="2 4" id="KW-0472">Membrane</keyword>
<feature type="transmembrane region" description="Helical" evidence="4">
    <location>
        <begin position="396"/>
        <end position="418"/>
    </location>
</feature>
<dbReference type="RefSeq" id="WP_165908267.1">
    <property type="nucleotide sequence ID" value="NZ_SLUN01000044.1"/>
</dbReference>
<reference evidence="5 6" key="1">
    <citation type="submission" date="2019-03" db="EMBL/GenBank/DDBJ databases">
        <title>Genomic Encyclopedia of Type Strains, Phase IV (KMG-IV): sequencing the most valuable type-strain genomes for metagenomic binning, comparative biology and taxonomic classification.</title>
        <authorList>
            <person name="Goeker M."/>
        </authorList>
    </citation>
    <scope>NUCLEOTIDE SEQUENCE [LARGE SCALE GENOMIC DNA]</scope>
    <source>
        <strain evidence="5 6">LX-B</strain>
    </source>
</reference>
<evidence type="ECO:0000256" key="1">
    <source>
        <dbReference type="ARBA" id="ARBA00005278"/>
    </source>
</evidence>
<evidence type="ECO:0000256" key="3">
    <source>
        <dbReference type="SAM" id="MobiDB-lite"/>
    </source>
</evidence>
<dbReference type="PANTHER" id="PTHR22550">
    <property type="entry name" value="SPORE GERMINATION PROTEIN"/>
    <property type="match status" value="1"/>
</dbReference>
<dbReference type="Pfam" id="PF03323">
    <property type="entry name" value="GerA"/>
    <property type="match status" value="1"/>
</dbReference>
<evidence type="ECO:0000256" key="2">
    <source>
        <dbReference type="ARBA" id="ARBA00023136"/>
    </source>
</evidence>
<gene>
    <name evidence="5" type="ORF">EDC14_104422</name>
</gene>
<name>A0A4R1QWK5_HYDET</name>
<keyword evidence="4" id="KW-0812">Transmembrane</keyword>
<evidence type="ECO:0000313" key="6">
    <source>
        <dbReference type="Proteomes" id="UP000295008"/>
    </source>
</evidence>
<accession>A0A4R1QWK5</accession>
<keyword evidence="6" id="KW-1185">Reference proteome</keyword>
<comment type="caution">
    <text evidence="5">The sequence shown here is derived from an EMBL/GenBank/DDBJ whole genome shotgun (WGS) entry which is preliminary data.</text>
</comment>
<dbReference type="PANTHER" id="PTHR22550:SF5">
    <property type="entry name" value="LEUCINE ZIPPER PROTEIN 4"/>
    <property type="match status" value="1"/>
</dbReference>
<proteinExistence type="inferred from homology"/>
<feature type="compositionally biased region" description="Polar residues" evidence="3">
    <location>
        <begin position="464"/>
        <end position="475"/>
    </location>
</feature>
<evidence type="ECO:0000256" key="4">
    <source>
        <dbReference type="SAM" id="Phobius"/>
    </source>
</evidence>